<feature type="transmembrane region" description="Helical" evidence="7">
    <location>
        <begin position="60"/>
        <end position="86"/>
    </location>
</feature>
<feature type="transmembrane region" description="Helical" evidence="7">
    <location>
        <begin position="385"/>
        <end position="403"/>
    </location>
</feature>
<gene>
    <name evidence="8" type="ORF">ACTOB_004220</name>
</gene>
<comment type="subcellular location">
    <subcellularLocation>
        <location evidence="1">Cell membrane</location>
        <topology evidence="1">Multi-pass membrane protein</topology>
    </subcellularLocation>
</comment>
<evidence type="ECO:0000256" key="1">
    <source>
        <dbReference type="ARBA" id="ARBA00004651"/>
    </source>
</evidence>
<evidence type="ECO:0000256" key="3">
    <source>
        <dbReference type="ARBA" id="ARBA00022475"/>
    </source>
</evidence>
<keyword evidence="9" id="KW-1185">Reference proteome</keyword>
<evidence type="ECO:0000256" key="4">
    <source>
        <dbReference type="ARBA" id="ARBA00022692"/>
    </source>
</evidence>
<evidence type="ECO:0000256" key="6">
    <source>
        <dbReference type="ARBA" id="ARBA00023136"/>
    </source>
</evidence>
<feature type="transmembrane region" description="Helical" evidence="7">
    <location>
        <begin position="98"/>
        <end position="124"/>
    </location>
</feature>
<dbReference type="EMBL" id="CP126980">
    <property type="protein sequence ID" value="WIN00508.1"/>
    <property type="molecule type" value="Genomic_DNA"/>
</dbReference>
<sequence>MAFLIDETDLAVAGKASLVVPAIRFSASILVGLLAGLVLQIFTLAFLGRLGEDALYVRAIYTPIGFLVLAVTEGLVVATQVSAGIATRSGRRDTLRPLPTFLVLGGGALILTAGVFAAAATPILNALEVDPADRGAVLIFVVAVCLATVVSLVPLAGGAVLRGMGRTVASSVLAVGFTVVSIGAMVVLRVWTDLGMLAVPGGTLTAGVVAGAASCWLLRGHPAASSWFRRDAAAELWRFGAPVAVTFLMLSSVNFGYLRVLRDATSADIAGFNLGQGASSLFMVVAIAVGSGTAIVANLRQGEVRRPIDAAGLSAAVRISLPAYAGIGILAVVLRDPLSRLLAADEDVARTTADYFLWMGPTYAVFGGTLAVLTYLEQVGRARTALLLNAVYFAVLLVIAFLLPQPVGSNTLTKLLAISNVAGFLTCWQSARYLIDRGRR</sequence>
<feature type="transmembrane region" description="Helical" evidence="7">
    <location>
        <begin position="311"/>
        <end position="335"/>
    </location>
</feature>
<feature type="transmembrane region" description="Helical" evidence="7">
    <location>
        <begin position="278"/>
        <end position="299"/>
    </location>
</feature>
<evidence type="ECO:0000256" key="7">
    <source>
        <dbReference type="SAM" id="Phobius"/>
    </source>
</evidence>
<keyword evidence="4 7" id="KW-0812">Transmembrane</keyword>
<name>A0ABY8WSS2_9ACTN</name>
<dbReference type="PANTHER" id="PTHR43549:SF2">
    <property type="entry name" value="MULTIDRUG RESISTANCE PROTEIN NORM-RELATED"/>
    <property type="match status" value="1"/>
</dbReference>
<keyword evidence="3" id="KW-1003">Cell membrane</keyword>
<dbReference type="InterPro" id="IPR052031">
    <property type="entry name" value="Membrane_Transporter-Flippase"/>
</dbReference>
<feature type="transmembrane region" description="Helical" evidence="7">
    <location>
        <begin position="355"/>
        <end position="376"/>
    </location>
</feature>
<feature type="transmembrane region" description="Helical" evidence="7">
    <location>
        <begin position="168"/>
        <end position="191"/>
    </location>
</feature>
<feature type="transmembrane region" description="Helical" evidence="7">
    <location>
        <begin position="136"/>
        <end position="161"/>
    </location>
</feature>
<evidence type="ECO:0000256" key="5">
    <source>
        <dbReference type="ARBA" id="ARBA00022989"/>
    </source>
</evidence>
<evidence type="ECO:0000313" key="8">
    <source>
        <dbReference type="EMBL" id="WIN00508.1"/>
    </source>
</evidence>
<feature type="transmembrane region" description="Helical" evidence="7">
    <location>
        <begin position="25"/>
        <end position="48"/>
    </location>
</feature>
<feature type="transmembrane region" description="Helical" evidence="7">
    <location>
        <begin position="197"/>
        <end position="218"/>
    </location>
</feature>
<keyword evidence="6 7" id="KW-0472">Membrane</keyword>
<dbReference type="PANTHER" id="PTHR43549">
    <property type="entry name" value="MULTIDRUG RESISTANCE PROTEIN YPNP-RELATED"/>
    <property type="match status" value="1"/>
</dbReference>
<evidence type="ECO:0000256" key="2">
    <source>
        <dbReference type="ARBA" id="ARBA00022448"/>
    </source>
</evidence>
<keyword evidence="2" id="KW-0813">Transport</keyword>
<dbReference type="RefSeq" id="WP_284922036.1">
    <property type="nucleotide sequence ID" value="NZ_CP126980.1"/>
</dbReference>
<dbReference type="Proteomes" id="UP001240150">
    <property type="component" value="Chromosome"/>
</dbReference>
<organism evidence="8 9">
    <name type="scientific">Actinoplanes oblitus</name>
    <dbReference type="NCBI Taxonomy" id="3040509"/>
    <lineage>
        <taxon>Bacteria</taxon>
        <taxon>Bacillati</taxon>
        <taxon>Actinomycetota</taxon>
        <taxon>Actinomycetes</taxon>
        <taxon>Micromonosporales</taxon>
        <taxon>Micromonosporaceae</taxon>
        <taxon>Actinoplanes</taxon>
    </lineage>
</organism>
<dbReference type="Pfam" id="PF01554">
    <property type="entry name" value="MatE"/>
    <property type="match status" value="1"/>
</dbReference>
<keyword evidence="5 7" id="KW-1133">Transmembrane helix</keyword>
<dbReference type="InterPro" id="IPR002528">
    <property type="entry name" value="MATE_fam"/>
</dbReference>
<accession>A0ABY8WSS2</accession>
<proteinExistence type="predicted"/>
<evidence type="ECO:0000313" key="9">
    <source>
        <dbReference type="Proteomes" id="UP001240150"/>
    </source>
</evidence>
<feature type="transmembrane region" description="Helical" evidence="7">
    <location>
        <begin position="239"/>
        <end position="258"/>
    </location>
</feature>
<protein>
    <submittedName>
        <fullName evidence="8">MATE family efflux transporter</fullName>
    </submittedName>
</protein>
<reference evidence="8 9" key="1">
    <citation type="submission" date="2023-06" db="EMBL/GenBank/DDBJ databases">
        <authorList>
            <person name="Yushchuk O."/>
            <person name="Binda E."/>
            <person name="Ruckert-Reed C."/>
            <person name="Fedorenko V."/>
            <person name="Kalinowski J."/>
            <person name="Marinelli F."/>
        </authorList>
    </citation>
    <scope>NUCLEOTIDE SEQUENCE [LARGE SCALE GENOMIC DNA]</scope>
    <source>
        <strain evidence="8 9">NRRL 3884</strain>
    </source>
</reference>